<name>A0A091E020_FUKDA</name>
<gene>
    <name evidence="2" type="ORF">H920_10287</name>
</gene>
<dbReference type="Proteomes" id="UP000028990">
    <property type="component" value="Unassembled WGS sequence"/>
</dbReference>
<evidence type="ECO:0000256" key="1">
    <source>
        <dbReference type="SAM" id="MobiDB-lite"/>
    </source>
</evidence>
<sequence length="108" mass="12210">MQDATSLRNIQTCARTEEPGPLAGGGPALDTHQPGDLEIQESRFLSQQDWGPQRTSEEMKRLQNVCVRLRKALSNTQADNLALGEKLRNLPSYLYEKLKEEMQAGRRK</sequence>
<dbReference type="EMBL" id="KN122776">
    <property type="protein sequence ID" value="KFO28426.1"/>
    <property type="molecule type" value="Genomic_DNA"/>
</dbReference>
<evidence type="ECO:0000313" key="2">
    <source>
        <dbReference type="EMBL" id="KFO28426.1"/>
    </source>
</evidence>
<keyword evidence="3" id="KW-1185">Reference proteome</keyword>
<dbReference type="AlphaFoldDB" id="A0A091E020"/>
<accession>A0A091E020</accession>
<protein>
    <submittedName>
        <fullName evidence="2">Uncharacterized protein</fullName>
    </submittedName>
</protein>
<organism evidence="2 3">
    <name type="scientific">Fukomys damarensis</name>
    <name type="common">Damaraland mole rat</name>
    <name type="synonym">Cryptomys damarensis</name>
    <dbReference type="NCBI Taxonomy" id="885580"/>
    <lineage>
        <taxon>Eukaryota</taxon>
        <taxon>Metazoa</taxon>
        <taxon>Chordata</taxon>
        <taxon>Craniata</taxon>
        <taxon>Vertebrata</taxon>
        <taxon>Euteleostomi</taxon>
        <taxon>Mammalia</taxon>
        <taxon>Eutheria</taxon>
        <taxon>Euarchontoglires</taxon>
        <taxon>Glires</taxon>
        <taxon>Rodentia</taxon>
        <taxon>Hystricomorpha</taxon>
        <taxon>Bathyergidae</taxon>
        <taxon>Fukomys</taxon>
    </lineage>
</organism>
<evidence type="ECO:0000313" key="3">
    <source>
        <dbReference type="Proteomes" id="UP000028990"/>
    </source>
</evidence>
<reference evidence="2 3" key="1">
    <citation type="submission" date="2013-11" db="EMBL/GenBank/DDBJ databases">
        <title>The Damaraland mole rat (Fukomys damarensis) genome and evolution of African mole rats.</title>
        <authorList>
            <person name="Gladyshev V.N."/>
            <person name="Fang X."/>
        </authorList>
    </citation>
    <scope>NUCLEOTIDE SEQUENCE [LARGE SCALE GENOMIC DNA]</scope>
    <source>
        <tissue evidence="2">Liver</tissue>
    </source>
</reference>
<feature type="region of interest" description="Disordered" evidence="1">
    <location>
        <begin position="1"/>
        <end position="34"/>
    </location>
</feature>
<feature type="compositionally biased region" description="Polar residues" evidence="1">
    <location>
        <begin position="1"/>
        <end position="14"/>
    </location>
</feature>
<proteinExistence type="predicted"/>